<protein>
    <recommendedName>
        <fullName evidence="2">Putative beta-lactamase-inhibitor-like PepSY-like domain-containing protein</fullName>
    </recommendedName>
</protein>
<sequence>MKQRIILAAGLLFSGLTYAQDIPVKDVPSVVLNTFNKTFPQAVKVEWEMKGELFNADFDISRRDHEVWLNNKGAIVKYKKEIRSRELPAAVANSIKKNFKGFRIDDVDKFEEEKQFFYKVELKTLREEKKVVFDAQGKLSNRIL</sequence>
<feature type="signal peptide" evidence="1">
    <location>
        <begin position="1"/>
        <end position="19"/>
    </location>
</feature>
<dbReference type="InterPro" id="IPR021533">
    <property type="entry name" value="PepSY-like"/>
</dbReference>
<feature type="chain" id="PRO_5009098789" description="Putative beta-lactamase-inhibitor-like PepSY-like domain-containing protein" evidence="1">
    <location>
        <begin position="20"/>
        <end position="144"/>
    </location>
</feature>
<dbReference type="Pfam" id="PF11396">
    <property type="entry name" value="PepSY_like"/>
    <property type="match status" value="2"/>
</dbReference>
<dbReference type="EMBL" id="CP017141">
    <property type="protein sequence ID" value="AOM79135.1"/>
    <property type="molecule type" value="Genomic_DNA"/>
</dbReference>
<dbReference type="RefSeq" id="WP_069380798.1">
    <property type="nucleotide sequence ID" value="NZ_CP017141.1"/>
</dbReference>
<organism evidence="3 4">
    <name type="scientific">Pedobacter steynii</name>
    <dbReference type="NCBI Taxonomy" id="430522"/>
    <lineage>
        <taxon>Bacteria</taxon>
        <taxon>Pseudomonadati</taxon>
        <taxon>Bacteroidota</taxon>
        <taxon>Sphingobacteriia</taxon>
        <taxon>Sphingobacteriales</taxon>
        <taxon>Sphingobacteriaceae</taxon>
        <taxon>Pedobacter</taxon>
    </lineage>
</organism>
<dbReference type="OrthoDB" id="1121502at2"/>
<feature type="domain" description="Putative beta-lactamase-inhibitor-like PepSY-like" evidence="2">
    <location>
        <begin position="20"/>
        <end position="46"/>
    </location>
</feature>
<dbReference type="KEGG" id="psty:BFS30_19350"/>
<name>A0A1D7QKD6_9SPHI</name>
<evidence type="ECO:0000313" key="3">
    <source>
        <dbReference type="EMBL" id="AOM79135.1"/>
    </source>
</evidence>
<evidence type="ECO:0000259" key="2">
    <source>
        <dbReference type="Pfam" id="PF11396"/>
    </source>
</evidence>
<reference evidence="3 4" key="1">
    <citation type="submission" date="2016-08" db="EMBL/GenBank/DDBJ databases">
        <authorList>
            <person name="Seilhamer J.J."/>
        </authorList>
    </citation>
    <scope>NUCLEOTIDE SEQUENCE [LARGE SCALE GENOMIC DNA]</scope>
    <source>
        <strain evidence="3 4">DX4</strain>
    </source>
</reference>
<dbReference type="Proteomes" id="UP000094313">
    <property type="component" value="Chromosome"/>
</dbReference>
<keyword evidence="1" id="KW-0732">Signal</keyword>
<evidence type="ECO:0000256" key="1">
    <source>
        <dbReference type="SAM" id="SignalP"/>
    </source>
</evidence>
<feature type="domain" description="Putative beta-lactamase-inhibitor-like PepSY-like" evidence="2">
    <location>
        <begin position="65"/>
        <end position="139"/>
    </location>
</feature>
<accession>A0A1D7QKD6</accession>
<keyword evidence="4" id="KW-1185">Reference proteome</keyword>
<gene>
    <name evidence="3" type="ORF">BFS30_19350</name>
</gene>
<dbReference type="AlphaFoldDB" id="A0A1D7QKD6"/>
<dbReference type="Gene3D" id="3.10.450.360">
    <property type="match status" value="1"/>
</dbReference>
<evidence type="ECO:0000313" key="4">
    <source>
        <dbReference type="Proteomes" id="UP000094313"/>
    </source>
</evidence>
<dbReference type="SUPFAM" id="SSF160574">
    <property type="entry name" value="BT0923-like"/>
    <property type="match status" value="1"/>
</dbReference>
<proteinExistence type="predicted"/>